<name>A0A640T6C7_9ACTN</name>
<gene>
    <name evidence="1" type="ORF">Sgleb_61180</name>
</gene>
<comment type="caution">
    <text evidence="1">The sequence shown here is derived from an EMBL/GenBank/DDBJ whole genome shotgun (WGS) entry which is preliminary data.</text>
</comment>
<accession>A0A640T6C7</accession>
<dbReference type="EMBL" id="BLIO01000001">
    <property type="protein sequence ID" value="GFE18071.1"/>
    <property type="molecule type" value="Genomic_DNA"/>
</dbReference>
<proteinExistence type="predicted"/>
<organism evidence="1 2">
    <name type="scientific">Streptomyces glebosus</name>
    <dbReference type="NCBI Taxonomy" id="249580"/>
    <lineage>
        <taxon>Bacteria</taxon>
        <taxon>Bacillati</taxon>
        <taxon>Actinomycetota</taxon>
        <taxon>Actinomycetes</taxon>
        <taxon>Kitasatosporales</taxon>
        <taxon>Streptomycetaceae</taxon>
        <taxon>Streptomyces</taxon>
    </lineage>
</organism>
<keyword evidence="2" id="KW-1185">Reference proteome</keyword>
<dbReference type="RefSeq" id="WP_190140953.1">
    <property type="nucleotide sequence ID" value="NZ_BLIO01000001.1"/>
</dbReference>
<reference evidence="1 2" key="1">
    <citation type="submission" date="2019-12" db="EMBL/GenBank/DDBJ databases">
        <title>Whole genome shotgun sequence of Streptomyces hygroscopicus subsp. glebosus NBRC 13786.</title>
        <authorList>
            <person name="Ichikawa N."/>
            <person name="Kimura A."/>
            <person name="Kitahashi Y."/>
            <person name="Komaki H."/>
            <person name="Tamura T."/>
        </authorList>
    </citation>
    <scope>NUCLEOTIDE SEQUENCE [LARGE SCALE GENOMIC DNA]</scope>
    <source>
        <strain evidence="1 2">NBRC 13786</strain>
    </source>
</reference>
<dbReference type="Proteomes" id="UP000430079">
    <property type="component" value="Unassembled WGS sequence"/>
</dbReference>
<sequence length="153" mass="16193">MAEQPGVAGALRPNAIRVKSYLVSAKHADDSSGDVFLNSFYADDLERVADAVEAGQAGTALLDYLRDDADLDAALRCDVRGTPATALEHVQPASMPLGRWPADNDRPLVLSQVASPSEPCGYRAPGIVACCSCSALTSPRPRGTRKPRAPMFP</sequence>
<dbReference type="AlphaFoldDB" id="A0A640T6C7"/>
<evidence type="ECO:0000313" key="1">
    <source>
        <dbReference type="EMBL" id="GFE18071.1"/>
    </source>
</evidence>
<evidence type="ECO:0000313" key="2">
    <source>
        <dbReference type="Proteomes" id="UP000430079"/>
    </source>
</evidence>
<protein>
    <submittedName>
        <fullName evidence="1">Uncharacterized protein</fullName>
    </submittedName>
</protein>